<dbReference type="EMBL" id="GBXM01108954">
    <property type="protein sequence ID" value="JAG99622.1"/>
    <property type="molecule type" value="Transcribed_RNA"/>
</dbReference>
<protein>
    <submittedName>
        <fullName evidence="2">Uncharacterized protein</fullName>
    </submittedName>
</protein>
<feature type="region of interest" description="Disordered" evidence="1">
    <location>
        <begin position="1"/>
        <end position="31"/>
    </location>
</feature>
<feature type="compositionally biased region" description="Basic residues" evidence="1">
    <location>
        <begin position="1"/>
        <end position="14"/>
    </location>
</feature>
<reference evidence="2" key="2">
    <citation type="journal article" date="2015" name="Fish Shellfish Immunol.">
        <title>Early steps in the European eel (Anguilla anguilla)-Vibrio vulnificus interaction in the gills: Role of the RtxA13 toxin.</title>
        <authorList>
            <person name="Callol A."/>
            <person name="Pajuelo D."/>
            <person name="Ebbesson L."/>
            <person name="Teles M."/>
            <person name="MacKenzie S."/>
            <person name="Amaro C."/>
        </authorList>
    </citation>
    <scope>NUCLEOTIDE SEQUENCE</scope>
</reference>
<evidence type="ECO:0000313" key="2">
    <source>
        <dbReference type="EMBL" id="JAG99622.1"/>
    </source>
</evidence>
<sequence length="31" mass="3888">MRFHQPKLHHCRFKRAQENKDDNGLFYSKKK</sequence>
<organism evidence="2">
    <name type="scientific">Anguilla anguilla</name>
    <name type="common">European freshwater eel</name>
    <name type="synonym">Muraena anguilla</name>
    <dbReference type="NCBI Taxonomy" id="7936"/>
    <lineage>
        <taxon>Eukaryota</taxon>
        <taxon>Metazoa</taxon>
        <taxon>Chordata</taxon>
        <taxon>Craniata</taxon>
        <taxon>Vertebrata</taxon>
        <taxon>Euteleostomi</taxon>
        <taxon>Actinopterygii</taxon>
        <taxon>Neopterygii</taxon>
        <taxon>Teleostei</taxon>
        <taxon>Anguilliformes</taxon>
        <taxon>Anguillidae</taxon>
        <taxon>Anguilla</taxon>
    </lineage>
</organism>
<proteinExistence type="predicted"/>
<dbReference type="AlphaFoldDB" id="A0A0E9P6U1"/>
<name>A0A0E9P6U1_ANGAN</name>
<reference evidence="2" key="1">
    <citation type="submission" date="2014-11" db="EMBL/GenBank/DDBJ databases">
        <authorList>
            <person name="Amaro Gonzalez C."/>
        </authorList>
    </citation>
    <scope>NUCLEOTIDE SEQUENCE</scope>
</reference>
<accession>A0A0E9P6U1</accession>
<evidence type="ECO:0000256" key="1">
    <source>
        <dbReference type="SAM" id="MobiDB-lite"/>
    </source>
</evidence>